<evidence type="ECO:0000313" key="3">
    <source>
        <dbReference type="Proteomes" id="UP001501627"/>
    </source>
</evidence>
<dbReference type="RefSeq" id="WP_103045434.1">
    <property type="nucleotide sequence ID" value="NZ_BAABBP010000003.1"/>
</dbReference>
<dbReference type="PANTHER" id="PTHR11614">
    <property type="entry name" value="PHOSPHOLIPASE-RELATED"/>
    <property type="match status" value="1"/>
</dbReference>
<dbReference type="InterPro" id="IPR051044">
    <property type="entry name" value="MAG_DAG_Lipase"/>
</dbReference>
<keyword evidence="3" id="KW-1185">Reference proteome</keyword>
<gene>
    <name evidence="2" type="ORF">GCM10022279_04670</name>
</gene>
<sequence>MTADLQPATRRMRDGAHLALYGWPLAAAQRRASVLLVHGLGEHMGRYTTLAQRLNAWGLAVHGYDHYGHGRSDGPRGGLRRSGQLLDHLQEMLELTRGQLAPDEPLVLLGHSMGGLVAAAQVARQPDAVQALVLSAPALAIRANALQRLLLAVLPRLAPGLRVSNGLDPDALTHDHAIVAAYRADPLCHDRISARLAHFLANAGQQQVLACAAQWRTPTLLLWGEGDTLIDPAGCRRFAAAAPPAVVTAEGFAGLYHEIFNELACTPVFAALQQWLERLPGGPAQI</sequence>
<dbReference type="Gene3D" id="3.40.50.1820">
    <property type="entry name" value="alpha/beta hydrolase"/>
    <property type="match status" value="1"/>
</dbReference>
<dbReference type="InterPro" id="IPR000073">
    <property type="entry name" value="AB_hydrolase_1"/>
</dbReference>
<comment type="caution">
    <text evidence="2">The sequence shown here is derived from an EMBL/GenBank/DDBJ whole genome shotgun (WGS) entry which is preliminary data.</text>
</comment>
<dbReference type="SUPFAM" id="SSF53474">
    <property type="entry name" value="alpha/beta-Hydrolases"/>
    <property type="match status" value="1"/>
</dbReference>
<dbReference type="GO" id="GO:0016787">
    <property type="term" value="F:hydrolase activity"/>
    <property type="evidence" value="ECO:0007669"/>
    <property type="project" value="UniProtKB-KW"/>
</dbReference>
<dbReference type="InterPro" id="IPR022742">
    <property type="entry name" value="Hydrolase_4"/>
</dbReference>
<dbReference type="EMBL" id="BAABBP010000003">
    <property type="protein sequence ID" value="GAA3984495.1"/>
    <property type="molecule type" value="Genomic_DNA"/>
</dbReference>
<keyword evidence="2" id="KW-0378">Hydrolase</keyword>
<name>A0ABP7QLM8_9BURK</name>
<dbReference type="InterPro" id="IPR029058">
    <property type="entry name" value="AB_hydrolase_fold"/>
</dbReference>
<dbReference type="PRINTS" id="PR00111">
    <property type="entry name" value="ABHYDROLASE"/>
</dbReference>
<feature type="domain" description="Serine aminopeptidase S33" evidence="1">
    <location>
        <begin position="29"/>
        <end position="263"/>
    </location>
</feature>
<dbReference type="Pfam" id="PF12146">
    <property type="entry name" value="Hydrolase_4"/>
    <property type="match status" value="1"/>
</dbReference>
<organism evidence="2 3">
    <name type="scientific">Comamonas faecalis</name>
    <dbReference type="NCBI Taxonomy" id="1387849"/>
    <lineage>
        <taxon>Bacteria</taxon>
        <taxon>Pseudomonadati</taxon>
        <taxon>Pseudomonadota</taxon>
        <taxon>Betaproteobacteria</taxon>
        <taxon>Burkholderiales</taxon>
        <taxon>Comamonadaceae</taxon>
        <taxon>Comamonas</taxon>
    </lineage>
</organism>
<evidence type="ECO:0000259" key="1">
    <source>
        <dbReference type="Pfam" id="PF12146"/>
    </source>
</evidence>
<evidence type="ECO:0000313" key="2">
    <source>
        <dbReference type="EMBL" id="GAA3984495.1"/>
    </source>
</evidence>
<accession>A0ABP7QLM8</accession>
<reference evidence="3" key="1">
    <citation type="journal article" date="2019" name="Int. J. Syst. Evol. Microbiol.">
        <title>The Global Catalogue of Microorganisms (GCM) 10K type strain sequencing project: providing services to taxonomists for standard genome sequencing and annotation.</title>
        <authorList>
            <consortium name="The Broad Institute Genomics Platform"/>
            <consortium name="The Broad Institute Genome Sequencing Center for Infectious Disease"/>
            <person name="Wu L."/>
            <person name="Ma J."/>
        </authorList>
    </citation>
    <scope>NUCLEOTIDE SEQUENCE [LARGE SCALE GENOMIC DNA]</scope>
    <source>
        <strain evidence="3">JCM 17561</strain>
    </source>
</reference>
<dbReference type="Proteomes" id="UP001501627">
    <property type="component" value="Unassembled WGS sequence"/>
</dbReference>
<protein>
    <submittedName>
        <fullName evidence="2">Alpha/beta hydrolase</fullName>
    </submittedName>
</protein>
<proteinExistence type="predicted"/>